<proteinExistence type="predicted"/>
<evidence type="ECO:0000313" key="1">
    <source>
        <dbReference type="EMBL" id="SFZ98013.1"/>
    </source>
</evidence>
<organism evidence="1">
    <name type="scientific">hydrothermal vent metagenome</name>
    <dbReference type="NCBI Taxonomy" id="652676"/>
    <lineage>
        <taxon>unclassified sequences</taxon>
        <taxon>metagenomes</taxon>
        <taxon>ecological metagenomes</taxon>
    </lineage>
</organism>
<gene>
    <name evidence="1" type="ORF">MNB_SV-5-1673</name>
</gene>
<name>A0A1W1EDD2_9ZZZZ</name>
<dbReference type="PROSITE" id="PS51257">
    <property type="entry name" value="PROKAR_LIPOPROTEIN"/>
    <property type="match status" value="1"/>
</dbReference>
<reference evidence="1" key="1">
    <citation type="submission" date="2016-10" db="EMBL/GenBank/DDBJ databases">
        <authorList>
            <person name="de Groot N.N."/>
        </authorList>
    </citation>
    <scope>NUCLEOTIDE SEQUENCE</scope>
</reference>
<dbReference type="EMBL" id="FPKX01000032">
    <property type="protein sequence ID" value="SFZ98013.1"/>
    <property type="molecule type" value="Genomic_DNA"/>
</dbReference>
<protein>
    <recommendedName>
        <fullName evidence="2">Lipoprotein</fullName>
    </recommendedName>
</protein>
<accession>A0A1W1EDD2</accession>
<evidence type="ECO:0008006" key="2">
    <source>
        <dbReference type="Google" id="ProtNLM"/>
    </source>
</evidence>
<dbReference type="AlphaFoldDB" id="A0A1W1EDD2"/>
<sequence>MKLKLLFVSLSVLFFAGCTQETQNSLSRSLQNWTGTNGVLEIYAGDKLVHRFLKISKLSTAYGANDGKMRPYRYGYGIDDINLNGKIDKGEKKVYFEFSDYSTSYIFYERNTKQEKEKEKGI</sequence>